<protein>
    <recommendedName>
        <fullName evidence="4 13">CRISPR-associated exonuclease Cas4</fullName>
        <ecNumber evidence="3 13">3.1.12.1</ecNumber>
    </recommendedName>
</protein>
<keyword evidence="5 13" id="KW-0540">Nuclease</keyword>
<keyword evidence="10 13" id="KW-0411">Iron-sulfur</keyword>
<dbReference type="AlphaFoldDB" id="A0A6B1F6F3"/>
<dbReference type="GO" id="GO:0046872">
    <property type="term" value="F:metal ion binding"/>
    <property type="evidence" value="ECO:0007669"/>
    <property type="project" value="UniProtKB-KW"/>
</dbReference>
<dbReference type="EMBL" id="VYDO01000099">
    <property type="protein sequence ID" value="MYG37928.1"/>
    <property type="molecule type" value="Genomic_DNA"/>
</dbReference>
<feature type="domain" description="DUF83" evidence="14">
    <location>
        <begin position="10"/>
        <end position="182"/>
    </location>
</feature>
<dbReference type="Gene3D" id="3.90.320.10">
    <property type="match status" value="1"/>
</dbReference>
<dbReference type="InterPro" id="IPR022765">
    <property type="entry name" value="Dna2/Cas4_DUF83"/>
</dbReference>
<evidence type="ECO:0000256" key="12">
    <source>
        <dbReference type="ARBA" id="ARBA00023211"/>
    </source>
</evidence>
<name>A0A6B1F6F3_9SYNE</name>
<dbReference type="InterPro" id="IPR013343">
    <property type="entry name" value="CRISPR-assoc_prot_Cas4"/>
</dbReference>
<comment type="cofactor">
    <cofactor evidence="1">
        <name>[4Fe-4S] cluster</name>
        <dbReference type="ChEBI" id="CHEBI:49883"/>
    </cofactor>
</comment>
<dbReference type="InterPro" id="IPR011604">
    <property type="entry name" value="PDDEXK-like_dom_sf"/>
</dbReference>
<evidence type="ECO:0000256" key="7">
    <source>
        <dbReference type="ARBA" id="ARBA00022801"/>
    </source>
</evidence>
<keyword evidence="11 13" id="KW-0051">Antiviral defense</keyword>
<comment type="similarity">
    <text evidence="2 13">Belongs to the CRISPR-associated exonuclease Cas4 family.</text>
</comment>
<gene>
    <name evidence="15" type="primary">cas4</name>
    <name evidence="15" type="ORF">F4162_02740</name>
</gene>
<evidence type="ECO:0000256" key="1">
    <source>
        <dbReference type="ARBA" id="ARBA00001966"/>
    </source>
</evidence>
<evidence type="ECO:0000313" key="15">
    <source>
        <dbReference type="EMBL" id="MYG37928.1"/>
    </source>
</evidence>
<evidence type="ECO:0000256" key="11">
    <source>
        <dbReference type="ARBA" id="ARBA00023118"/>
    </source>
</evidence>
<evidence type="ECO:0000259" key="14">
    <source>
        <dbReference type="Pfam" id="PF01930"/>
    </source>
</evidence>
<evidence type="ECO:0000256" key="6">
    <source>
        <dbReference type="ARBA" id="ARBA00022723"/>
    </source>
</evidence>
<reference evidence="15" key="1">
    <citation type="submission" date="2019-09" db="EMBL/GenBank/DDBJ databases">
        <title>Characterisation of the sponge microbiome using genome-centric metagenomics.</title>
        <authorList>
            <person name="Engelberts J.P."/>
            <person name="Robbins S.J."/>
            <person name="De Goeij J.M."/>
            <person name="Aranda M."/>
            <person name="Bell S.C."/>
            <person name="Webster N.S."/>
        </authorList>
    </citation>
    <scope>NUCLEOTIDE SEQUENCE</scope>
    <source>
        <strain evidence="15">SB0676_bin_10</strain>
    </source>
</reference>
<dbReference type="NCBIfam" id="TIGR00372">
    <property type="entry name" value="cas4"/>
    <property type="match status" value="1"/>
</dbReference>
<keyword evidence="9 13" id="KW-0408">Iron</keyword>
<sequence length="205" mass="22917">MTVEPVVPISAIEHFAYCPRQCALIHCDGVWSDNEHTVRGTRAHRRVDSGKHRRERGRLVLRGIPLWSEVLGLSGRADAVETADNAVWPVEYKAGVRHGHTADLQLCAQALCLEEMLDAEIPHGYVWYGGPRRRLRVDFTTALRNEVCGIVGEIREQLLTGHLPAAVDDERCNACQLLHHCLPQLANAPRKVRSYLKDVVFGCAT</sequence>
<organism evidence="15">
    <name type="scientific">Synechococcus sp. SB0676_bin_10</name>
    <dbReference type="NCBI Taxonomy" id="2604869"/>
    <lineage>
        <taxon>Bacteria</taxon>
        <taxon>Bacillati</taxon>
        <taxon>Cyanobacteriota</taxon>
        <taxon>Cyanophyceae</taxon>
        <taxon>Synechococcales</taxon>
        <taxon>Synechococcaceae</taxon>
        <taxon>Synechococcus</taxon>
    </lineage>
</organism>
<dbReference type="InterPro" id="IPR051827">
    <property type="entry name" value="Cas4_exonuclease"/>
</dbReference>
<comment type="cofactor">
    <cofactor evidence="13">
        <name>iron-sulfur cluster</name>
        <dbReference type="ChEBI" id="CHEBI:30408"/>
    </cofactor>
</comment>
<dbReference type="GO" id="GO:0051536">
    <property type="term" value="F:iron-sulfur cluster binding"/>
    <property type="evidence" value="ECO:0007669"/>
    <property type="project" value="UniProtKB-KW"/>
</dbReference>
<proteinExistence type="inferred from homology"/>
<dbReference type="GO" id="GO:0051607">
    <property type="term" value="P:defense response to virus"/>
    <property type="evidence" value="ECO:0007669"/>
    <property type="project" value="UniProtKB-KW"/>
</dbReference>
<dbReference type="EC" id="3.1.12.1" evidence="3 13"/>
<evidence type="ECO:0000256" key="9">
    <source>
        <dbReference type="ARBA" id="ARBA00023004"/>
    </source>
</evidence>
<dbReference type="Pfam" id="PF01930">
    <property type="entry name" value="Cas_Cas4"/>
    <property type="match status" value="1"/>
</dbReference>
<evidence type="ECO:0000256" key="4">
    <source>
        <dbReference type="ARBA" id="ARBA00020049"/>
    </source>
</evidence>
<keyword evidence="7 13" id="KW-0378">Hydrolase</keyword>
<evidence type="ECO:0000256" key="8">
    <source>
        <dbReference type="ARBA" id="ARBA00022839"/>
    </source>
</evidence>
<keyword evidence="6 13" id="KW-0479">Metal-binding</keyword>
<evidence type="ECO:0000256" key="3">
    <source>
        <dbReference type="ARBA" id="ARBA00012768"/>
    </source>
</evidence>
<dbReference type="PANTHER" id="PTHR36531">
    <property type="entry name" value="CRISPR-ASSOCIATED EXONUCLEASE CAS4"/>
    <property type="match status" value="1"/>
</dbReference>
<comment type="caution">
    <text evidence="15">The sequence shown here is derived from an EMBL/GenBank/DDBJ whole genome shotgun (WGS) entry which is preliminary data.</text>
</comment>
<accession>A0A6B1F6F3</accession>
<comment type="function">
    <text evidence="13">CRISPR (clustered regularly interspaced short palindromic repeat) is an adaptive immune system that provides protection against mobile genetic elements (viruses, transposable elements and conjugative plasmids). CRISPR clusters contain sequences complementary to antecedent mobile elements and target invading nucleic acids. CRISPR clusters are transcribed and processed into CRISPR RNA (crRNA).</text>
</comment>
<keyword evidence="8 13" id="KW-0269">Exonuclease</keyword>
<evidence type="ECO:0000256" key="13">
    <source>
        <dbReference type="RuleBase" id="RU365022"/>
    </source>
</evidence>
<dbReference type="PANTHER" id="PTHR36531:SF6">
    <property type="entry name" value="DNA REPLICATION ATP-DEPENDENT HELICASE_NUCLEASE DNA2"/>
    <property type="match status" value="1"/>
</dbReference>
<comment type="cofactor">
    <cofactor evidence="13">
        <name>Mg(2+)</name>
        <dbReference type="ChEBI" id="CHEBI:18420"/>
    </cofactor>
    <cofactor evidence="13">
        <name>Mn(2+)</name>
        <dbReference type="ChEBI" id="CHEBI:29035"/>
    </cofactor>
    <text evidence="13">Mg(2+) or Mn(2+) required for ssDNA cleavage activity.</text>
</comment>
<dbReference type="GO" id="GO:0004527">
    <property type="term" value="F:exonuclease activity"/>
    <property type="evidence" value="ECO:0007669"/>
    <property type="project" value="UniProtKB-KW"/>
</dbReference>
<evidence type="ECO:0000256" key="10">
    <source>
        <dbReference type="ARBA" id="ARBA00023014"/>
    </source>
</evidence>
<keyword evidence="12 13" id="KW-0464">Manganese</keyword>
<evidence type="ECO:0000256" key="5">
    <source>
        <dbReference type="ARBA" id="ARBA00022722"/>
    </source>
</evidence>
<evidence type="ECO:0000256" key="2">
    <source>
        <dbReference type="ARBA" id="ARBA00009189"/>
    </source>
</evidence>